<sequence>MAQAAVTDSPHPHPHQHQQQMHQHQHQHQHQPLHHPYPLQAHHVHSPHPHAQNERERDVHGLRLALGSILSPKRYASPSSHASSGSASPAHFGPGLVHAYPHPPPHGNSHLHTPSSGHASRDEQSGHDEDHAHANAHFPEIGKPVRPGGMMSRTHSSSASVEAPHGNPETTVQREHDTSVLPILTTSNYTTLSPSQTQRVVNDVKRNEPGSNANTHTIEATSAAASAAGYIATLQSKRAWDALVHGSMS</sequence>
<gene>
    <name evidence="2" type="ORF">EW145_g7841</name>
</gene>
<comment type="caution">
    <text evidence="2">The sequence shown here is derived from an EMBL/GenBank/DDBJ whole genome shotgun (WGS) entry which is preliminary data.</text>
</comment>
<keyword evidence="3" id="KW-1185">Reference proteome</keyword>
<feature type="region of interest" description="Disordered" evidence="1">
    <location>
        <begin position="38"/>
        <end position="57"/>
    </location>
</feature>
<accession>A0A4S4KDG5</accession>
<dbReference type="OrthoDB" id="3268861at2759"/>
<feature type="region of interest" description="Disordered" evidence="1">
    <location>
        <begin position="1"/>
        <end position="32"/>
    </location>
</feature>
<feature type="compositionally biased region" description="Basic residues" evidence="1">
    <location>
        <begin position="23"/>
        <end position="32"/>
    </location>
</feature>
<feature type="compositionally biased region" description="Low complexity" evidence="1">
    <location>
        <begin position="76"/>
        <end position="95"/>
    </location>
</feature>
<feature type="compositionally biased region" description="Basic and acidic residues" evidence="1">
    <location>
        <begin position="119"/>
        <end position="133"/>
    </location>
</feature>
<dbReference type="Proteomes" id="UP000308199">
    <property type="component" value="Unassembled WGS sequence"/>
</dbReference>
<feature type="region of interest" description="Disordered" evidence="1">
    <location>
        <begin position="74"/>
        <end position="180"/>
    </location>
</feature>
<dbReference type="EMBL" id="SGPK01000906">
    <property type="protein sequence ID" value="THG96105.1"/>
    <property type="molecule type" value="Genomic_DNA"/>
</dbReference>
<organism evidence="2 3">
    <name type="scientific">Phellinidium pouzarii</name>
    <dbReference type="NCBI Taxonomy" id="167371"/>
    <lineage>
        <taxon>Eukaryota</taxon>
        <taxon>Fungi</taxon>
        <taxon>Dikarya</taxon>
        <taxon>Basidiomycota</taxon>
        <taxon>Agaricomycotina</taxon>
        <taxon>Agaricomycetes</taxon>
        <taxon>Hymenochaetales</taxon>
        <taxon>Hymenochaetaceae</taxon>
        <taxon>Phellinidium</taxon>
    </lineage>
</organism>
<proteinExistence type="predicted"/>
<evidence type="ECO:0000313" key="3">
    <source>
        <dbReference type="Proteomes" id="UP000308199"/>
    </source>
</evidence>
<reference evidence="2 3" key="1">
    <citation type="submission" date="2019-02" db="EMBL/GenBank/DDBJ databases">
        <title>Genome sequencing of the rare red list fungi Phellinidium pouzarii.</title>
        <authorList>
            <person name="Buettner E."/>
            <person name="Kellner H."/>
        </authorList>
    </citation>
    <scope>NUCLEOTIDE SEQUENCE [LARGE SCALE GENOMIC DNA]</scope>
    <source>
        <strain evidence="2 3">DSM 108285</strain>
    </source>
</reference>
<name>A0A4S4KDG5_9AGAM</name>
<evidence type="ECO:0000313" key="2">
    <source>
        <dbReference type="EMBL" id="THG96105.1"/>
    </source>
</evidence>
<dbReference type="AlphaFoldDB" id="A0A4S4KDG5"/>
<evidence type="ECO:0000256" key="1">
    <source>
        <dbReference type="SAM" id="MobiDB-lite"/>
    </source>
</evidence>
<protein>
    <submittedName>
        <fullName evidence="2">Uncharacterized protein</fullName>
    </submittedName>
</protein>